<name>A0A5P2AQ21_STRVZ</name>
<dbReference type="AlphaFoldDB" id="A0A5P2AQ21"/>
<evidence type="ECO:0000313" key="2">
    <source>
        <dbReference type="EMBL" id="QES20116.1"/>
    </source>
</evidence>
<protein>
    <submittedName>
        <fullName evidence="2">Uncharacterized protein</fullName>
    </submittedName>
</protein>
<proteinExistence type="predicted"/>
<dbReference type="EMBL" id="CP029194">
    <property type="protein sequence ID" value="QES20116.1"/>
    <property type="molecule type" value="Genomic_DNA"/>
</dbReference>
<accession>A0A5P2AQ21</accession>
<sequence length="86" mass="8939">MAATVGLATGVTALTRRPLQDGGPADVLLLVTGSMVLLLGARFLREMPTAPGAALTALALAACCLWAGLRRTGWSLRPLLTRLARI</sequence>
<gene>
    <name evidence="2" type="ORF">DEJ46_14210</name>
</gene>
<dbReference type="Proteomes" id="UP000324106">
    <property type="component" value="Chromosome"/>
</dbReference>
<dbReference type="RefSeq" id="WP_150266595.1">
    <property type="nucleotide sequence ID" value="NZ_CP029194.1"/>
</dbReference>
<evidence type="ECO:0000256" key="1">
    <source>
        <dbReference type="SAM" id="Phobius"/>
    </source>
</evidence>
<evidence type="ECO:0000313" key="3">
    <source>
        <dbReference type="Proteomes" id="UP000324106"/>
    </source>
</evidence>
<organism evidence="2 3">
    <name type="scientific">Streptomyces venezuelae</name>
    <dbReference type="NCBI Taxonomy" id="54571"/>
    <lineage>
        <taxon>Bacteria</taxon>
        <taxon>Bacillati</taxon>
        <taxon>Actinomycetota</taxon>
        <taxon>Actinomycetes</taxon>
        <taxon>Kitasatosporales</taxon>
        <taxon>Streptomycetaceae</taxon>
        <taxon>Streptomyces</taxon>
    </lineage>
</organism>
<keyword evidence="1" id="KW-1133">Transmembrane helix</keyword>
<reference evidence="2 3" key="1">
    <citation type="submission" date="2018-05" db="EMBL/GenBank/DDBJ databases">
        <title>Streptomyces venezuelae.</title>
        <authorList>
            <person name="Kim W."/>
            <person name="Lee N."/>
            <person name="Cho B.-K."/>
        </authorList>
    </citation>
    <scope>NUCLEOTIDE SEQUENCE [LARGE SCALE GENOMIC DNA]</scope>
    <source>
        <strain evidence="2 3">ATCC 15068</strain>
    </source>
</reference>
<feature type="transmembrane region" description="Helical" evidence="1">
    <location>
        <begin position="50"/>
        <end position="69"/>
    </location>
</feature>
<keyword evidence="1" id="KW-0812">Transmembrane</keyword>
<keyword evidence="1" id="KW-0472">Membrane</keyword>